<dbReference type="STRING" id="260086.SAMN05216207_106815"/>
<evidence type="ECO:0000313" key="10">
    <source>
        <dbReference type="Proteomes" id="UP000199614"/>
    </source>
</evidence>
<dbReference type="GO" id="GO:0006103">
    <property type="term" value="P:2-oxoglutarate metabolic process"/>
    <property type="evidence" value="ECO:0007669"/>
    <property type="project" value="TreeGrafter"/>
</dbReference>
<dbReference type="PANTHER" id="PTHR22912">
    <property type="entry name" value="DISULFIDE OXIDOREDUCTASE"/>
    <property type="match status" value="1"/>
</dbReference>
<dbReference type="EMBL" id="FOUY01000068">
    <property type="protein sequence ID" value="SFO48991.1"/>
    <property type="molecule type" value="Genomic_DNA"/>
</dbReference>
<dbReference type="AlphaFoldDB" id="A0A1I5HMD4"/>
<evidence type="ECO:0000256" key="6">
    <source>
        <dbReference type="ARBA" id="ARBA00023027"/>
    </source>
</evidence>
<evidence type="ECO:0000256" key="4">
    <source>
        <dbReference type="ARBA" id="ARBA00022827"/>
    </source>
</evidence>
<dbReference type="PRINTS" id="PR00368">
    <property type="entry name" value="FADPNR"/>
</dbReference>
<evidence type="ECO:0000256" key="2">
    <source>
        <dbReference type="ARBA" id="ARBA00007532"/>
    </source>
</evidence>
<dbReference type="Gene3D" id="3.50.50.60">
    <property type="entry name" value="FAD/NAD(P)-binding domain"/>
    <property type="match status" value="1"/>
</dbReference>
<evidence type="ECO:0000259" key="7">
    <source>
        <dbReference type="Pfam" id="PF02852"/>
    </source>
</evidence>
<reference evidence="9 10" key="1">
    <citation type="submission" date="2016-10" db="EMBL/GenBank/DDBJ databases">
        <authorList>
            <person name="de Groot N.N."/>
        </authorList>
    </citation>
    <scope>NUCLEOTIDE SEQUENCE [LARGE SCALE GENOMIC DNA]</scope>
    <source>
        <strain evidence="9 10">CGMCC 4.1877</strain>
    </source>
</reference>
<dbReference type="GO" id="GO:0004148">
    <property type="term" value="F:dihydrolipoyl dehydrogenase (NADH) activity"/>
    <property type="evidence" value="ECO:0007669"/>
    <property type="project" value="TreeGrafter"/>
</dbReference>
<dbReference type="Proteomes" id="UP000199614">
    <property type="component" value="Unassembled WGS sequence"/>
</dbReference>
<evidence type="ECO:0000256" key="3">
    <source>
        <dbReference type="ARBA" id="ARBA00022630"/>
    </source>
</evidence>
<proteinExistence type="inferred from homology"/>
<dbReference type="InterPro" id="IPR050151">
    <property type="entry name" value="Class-I_Pyr_Nuc-Dis_Oxidored"/>
</dbReference>
<keyword evidence="4" id="KW-0274">FAD</keyword>
<comment type="similarity">
    <text evidence="2">Belongs to the class-I pyridine nucleotide-disulfide oxidoreductase family.</text>
</comment>
<evidence type="ECO:0000313" key="9">
    <source>
        <dbReference type="EMBL" id="SFO48991.1"/>
    </source>
</evidence>
<gene>
    <name evidence="9" type="ORF">SAMN05216207_106815</name>
</gene>
<dbReference type="Pfam" id="PF07992">
    <property type="entry name" value="Pyr_redox_2"/>
    <property type="match status" value="1"/>
</dbReference>
<evidence type="ECO:0000256" key="1">
    <source>
        <dbReference type="ARBA" id="ARBA00001974"/>
    </source>
</evidence>
<keyword evidence="10" id="KW-1185">Reference proteome</keyword>
<dbReference type="SUPFAM" id="SSF55424">
    <property type="entry name" value="FAD/NAD-linked reductases, dimerisation (C-terminal) domain"/>
    <property type="match status" value="1"/>
</dbReference>
<dbReference type="PRINTS" id="PR00411">
    <property type="entry name" value="PNDRDTASEI"/>
</dbReference>
<keyword evidence="6" id="KW-0520">NAD</keyword>
<dbReference type="Pfam" id="PF02852">
    <property type="entry name" value="Pyr_redox_dim"/>
    <property type="match status" value="1"/>
</dbReference>
<sequence length="219" mass="23030">MSIDVETGNGTETLEADALLVAIGRRTVVDGLNLEATAVQRDERGEIQVDEYYRTGEPGVYAAGDVIGGYWLAHAAGHEGITAVEHMAGADPEPLDQDRIPRVTFCRPEVASFGLDRAQAEQQGYRVEESRVPFRAVGKALIDGAPEGFCKVVAEAGTGLVLGMHAIGPHVTELIAEGAYAKLVEGTAAEIGMSVHAHPTLAEIIGEASLATGGQAIHY</sequence>
<dbReference type="RefSeq" id="WP_218163023.1">
    <property type="nucleotide sequence ID" value="NZ_FOUY01000068.1"/>
</dbReference>
<organism evidence="9 10">
    <name type="scientific">Pseudonocardia ammonioxydans</name>
    <dbReference type="NCBI Taxonomy" id="260086"/>
    <lineage>
        <taxon>Bacteria</taxon>
        <taxon>Bacillati</taxon>
        <taxon>Actinomycetota</taxon>
        <taxon>Actinomycetes</taxon>
        <taxon>Pseudonocardiales</taxon>
        <taxon>Pseudonocardiaceae</taxon>
        <taxon>Pseudonocardia</taxon>
    </lineage>
</organism>
<dbReference type="InterPro" id="IPR023753">
    <property type="entry name" value="FAD/NAD-binding_dom"/>
</dbReference>
<feature type="domain" description="FAD/NAD(P)-binding" evidence="8">
    <location>
        <begin position="4"/>
        <end position="80"/>
    </location>
</feature>
<accession>A0A1I5HMD4</accession>
<keyword evidence="3" id="KW-0285">Flavoprotein</keyword>
<dbReference type="InterPro" id="IPR004099">
    <property type="entry name" value="Pyr_nucl-diS_OxRdtase_dimer"/>
</dbReference>
<dbReference type="GO" id="GO:0050660">
    <property type="term" value="F:flavin adenine dinucleotide binding"/>
    <property type="evidence" value="ECO:0007669"/>
    <property type="project" value="TreeGrafter"/>
</dbReference>
<protein>
    <submittedName>
        <fullName evidence="9">Dihydrolipoamide dehydrogenase</fullName>
    </submittedName>
</protein>
<keyword evidence="5" id="KW-0560">Oxidoreductase</keyword>
<dbReference type="Gene3D" id="3.30.390.30">
    <property type="match status" value="1"/>
</dbReference>
<dbReference type="SUPFAM" id="SSF51905">
    <property type="entry name" value="FAD/NAD(P)-binding domain"/>
    <property type="match status" value="1"/>
</dbReference>
<name>A0A1I5HMD4_PSUAM</name>
<dbReference type="FunFam" id="3.30.390.30:FF:000001">
    <property type="entry name" value="Dihydrolipoyl dehydrogenase"/>
    <property type="match status" value="1"/>
</dbReference>
<dbReference type="PANTHER" id="PTHR22912:SF217">
    <property type="entry name" value="DIHYDROLIPOYL DEHYDROGENASE"/>
    <property type="match status" value="1"/>
</dbReference>
<evidence type="ECO:0000256" key="5">
    <source>
        <dbReference type="ARBA" id="ARBA00023002"/>
    </source>
</evidence>
<dbReference type="InterPro" id="IPR016156">
    <property type="entry name" value="FAD/NAD-linked_Rdtase_dimer_sf"/>
</dbReference>
<feature type="domain" description="Pyridine nucleotide-disulphide oxidoreductase dimerisation" evidence="7">
    <location>
        <begin position="100"/>
        <end position="208"/>
    </location>
</feature>
<evidence type="ECO:0000259" key="8">
    <source>
        <dbReference type="Pfam" id="PF07992"/>
    </source>
</evidence>
<comment type="cofactor">
    <cofactor evidence="1">
        <name>FAD</name>
        <dbReference type="ChEBI" id="CHEBI:57692"/>
    </cofactor>
</comment>
<dbReference type="InterPro" id="IPR036188">
    <property type="entry name" value="FAD/NAD-bd_sf"/>
</dbReference>